<dbReference type="EMBL" id="FOUU01000001">
    <property type="protein sequence ID" value="SFM43866.1"/>
    <property type="molecule type" value="Genomic_DNA"/>
</dbReference>
<dbReference type="OrthoDB" id="9801725at2"/>
<dbReference type="NCBIfam" id="TIGR00149">
    <property type="entry name" value="TIGR00149_YjbQ"/>
    <property type="match status" value="1"/>
</dbReference>
<dbReference type="RefSeq" id="WP_093392830.1">
    <property type="nucleotide sequence ID" value="NZ_FOUU01000001.1"/>
</dbReference>
<dbReference type="InterPro" id="IPR001602">
    <property type="entry name" value="UPF0047_YjbQ-like"/>
</dbReference>
<dbReference type="InterPro" id="IPR035917">
    <property type="entry name" value="YjbQ-like_sf"/>
</dbReference>
<dbReference type="Proteomes" id="UP000199611">
    <property type="component" value="Unassembled WGS sequence"/>
</dbReference>
<comment type="similarity">
    <text evidence="1">Belongs to the UPF0047 family.</text>
</comment>
<evidence type="ECO:0000256" key="1">
    <source>
        <dbReference type="ARBA" id="ARBA00005534"/>
    </source>
</evidence>
<accession>A0A1I4QVY9</accession>
<organism evidence="2 3">
    <name type="scientific">Thermodesulforhabdus norvegica</name>
    <dbReference type="NCBI Taxonomy" id="39841"/>
    <lineage>
        <taxon>Bacteria</taxon>
        <taxon>Pseudomonadati</taxon>
        <taxon>Thermodesulfobacteriota</taxon>
        <taxon>Syntrophobacteria</taxon>
        <taxon>Syntrophobacterales</taxon>
        <taxon>Thermodesulforhabdaceae</taxon>
        <taxon>Thermodesulforhabdus</taxon>
    </lineage>
</organism>
<dbReference type="STRING" id="39841.SAMN05660836_00238"/>
<dbReference type="PANTHER" id="PTHR30615:SF8">
    <property type="entry name" value="UPF0047 PROTEIN C4A8.02C"/>
    <property type="match status" value="1"/>
</dbReference>
<evidence type="ECO:0000313" key="2">
    <source>
        <dbReference type="EMBL" id="SFM43866.1"/>
    </source>
</evidence>
<dbReference type="AlphaFoldDB" id="A0A1I4QVY9"/>
<dbReference type="PANTHER" id="PTHR30615">
    <property type="entry name" value="UNCHARACTERIZED PROTEIN YJBQ-RELATED"/>
    <property type="match status" value="1"/>
</dbReference>
<protein>
    <submittedName>
        <fullName evidence="2">Secondary thiamine-phosphate synthase enzyme</fullName>
    </submittedName>
</protein>
<dbReference type="Gene3D" id="2.60.120.460">
    <property type="entry name" value="YjbQ-like"/>
    <property type="match status" value="1"/>
</dbReference>
<dbReference type="PIRSF" id="PIRSF004681">
    <property type="entry name" value="UCP004681"/>
    <property type="match status" value="1"/>
</dbReference>
<keyword evidence="3" id="KW-1185">Reference proteome</keyword>
<reference evidence="2 3" key="1">
    <citation type="submission" date="2016-10" db="EMBL/GenBank/DDBJ databases">
        <authorList>
            <person name="de Groot N.N."/>
        </authorList>
    </citation>
    <scope>NUCLEOTIDE SEQUENCE [LARGE SCALE GENOMIC DNA]</scope>
    <source>
        <strain evidence="2 3">DSM 9990</strain>
    </source>
</reference>
<evidence type="ECO:0000313" key="3">
    <source>
        <dbReference type="Proteomes" id="UP000199611"/>
    </source>
</evidence>
<dbReference type="SUPFAM" id="SSF111038">
    <property type="entry name" value="YjbQ-like"/>
    <property type="match status" value="1"/>
</dbReference>
<sequence length="131" mass="14291">MTFQVKTRARSDAVDVTGSVRDAVRASGVQSGICVVYVPHTTAGITINEGADPNVMKDILDTLERLVPWQGGYRHMEGNAAAHVKTSIIGSSVQVVVERGELVLGTWQRIFLCEFDGPRTRRVLVKVLGEK</sequence>
<dbReference type="PROSITE" id="PS01314">
    <property type="entry name" value="UPF0047"/>
    <property type="match status" value="1"/>
</dbReference>
<name>A0A1I4QVY9_9BACT</name>
<gene>
    <name evidence="2" type="ORF">SAMN05660836_00238</name>
</gene>
<dbReference type="Pfam" id="PF01894">
    <property type="entry name" value="YjbQ"/>
    <property type="match status" value="1"/>
</dbReference>
<proteinExistence type="inferred from homology"/>